<dbReference type="InterPro" id="IPR012677">
    <property type="entry name" value="Nucleotide-bd_a/b_plait_sf"/>
</dbReference>
<evidence type="ECO:0000256" key="2">
    <source>
        <dbReference type="ARBA" id="ARBA00022884"/>
    </source>
</evidence>
<feature type="region of interest" description="Disordered" evidence="5">
    <location>
        <begin position="377"/>
        <end position="399"/>
    </location>
</feature>
<dbReference type="GO" id="GO:0005730">
    <property type="term" value="C:nucleolus"/>
    <property type="evidence" value="ECO:0007669"/>
    <property type="project" value="UniProtKB-SubCell"/>
</dbReference>
<sequence length="463" mass="51107">MVKDVESKKRKASTGEHGAEKLKKAKKVVGDAPVALEKKRQPTEDVAPIKIKIKSPRAPEPSVTSEAKNLVEEAVETLDADKAVDAPKGLKSALKKNGKSATKSKKTKEPKTVKVAKPVEEDTAMADEDQDEIDDQTEELLKGFESDGDEEDAMKEVGLEAGQDVPRIPLSKKEKKKLKRDAEIEASEKPGVLYIGRIPHGFYEHEMREYFKQFGTILKLRLSRNPKTGNSRHFAFIQFESTGVAEIIAKTMDNYLLLGHILKVKQIPDEQVHADLFNGANKRFKKVPWNKIQGRALKEGKSEEVWDAKANKENEKRKSHADKLKSIGYEFTAPELKSAKGIAKPTLPELAAAESIPAVEAVVQAVEAALVEESLEPKRKKAKKSKKEAEPAATATETIVTQVVTEAPVTDSRVSVVKKEKKVKNLVDSEDTTKIEAAVKETVTEAPVSKKAKKTKKRKLSDA</sequence>
<protein>
    <recommendedName>
        <fullName evidence="6">RRM domain-containing protein</fullName>
    </recommendedName>
</protein>
<feature type="region of interest" description="Disordered" evidence="5">
    <location>
        <begin position="430"/>
        <end position="463"/>
    </location>
</feature>
<dbReference type="Pfam" id="PF00076">
    <property type="entry name" value="RRM_1"/>
    <property type="match status" value="1"/>
</dbReference>
<organism evidence="7 8">
    <name type="scientific">Calycina marina</name>
    <dbReference type="NCBI Taxonomy" id="1763456"/>
    <lineage>
        <taxon>Eukaryota</taxon>
        <taxon>Fungi</taxon>
        <taxon>Dikarya</taxon>
        <taxon>Ascomycota</taxon>
        <taxon>Pezizomycotina</taxon>
        <taxon>Leotiomycetes</taxon>
        <taxon>Helotiales</taxon>
        <taxon>Pezizellaceae</taxon>
        <taxon>Calycina</taxon>
    </lineage>
</organism>
<name>A0A9P7Z4K9_9HELO</name>
<evidence type="ECO:0000313" key="8">
    <source>
        <dbReference type="Proteomes" id="UP000887226"/>
    </source>
</evidence>
<evidence type="ECO:0000256" key="1">
    <source>
        <dbReference type="ARBA" id="ARBA00004604"/>
    </source>
</evidence>
<comment type="caution">
    <text evidence="7">The sequence shown here is derived from an EMBL/GenBank/DDBJ whole genome shotgun (WGS) entry which is preliminary data.</text>
</comment>
<dbReference type="PROSITE" id="PS50102">
    <property type="entry name" value="RRM"/>
    <property type="match status" value="1"/>
</dbReference>
<feature type="compositionally biased region" description="Basic and acidic residues" evidence="5">
    <location>
        <begin position="107"/>
        <end position="120"/>
    </location>
</feature>
<dbReference type="PANTHER" id="PTHR46754">
    <property type="entry name" value="MKI67 FHA DOMAIN-INTERACTING NUCLEOLAR PHOSPHOPROTEIN"/>
    <property type="match status" value="1"/>
</dbReference>
<evidence type="ECO:0000259" key="6">
    <source>
        <dbReference type="PROSITE" id="PS50102"/>
    </source>
</evidence>
<comment type="subcellular location">
    <subcellularLocation>
        <location evidence="1">Nucleus</location>
        <location evidence="1">Nucleolus</location>
    </subcellularLocation>
</comment>
<reference evidence="7" key="1">
    <citation type="journal article" date="2021" name="IMA Fungus">
        <title>Genomic characterization of three marine fungi, including Emericellopsis atlantica sp. nov. with signatures of a generalist lifestyle and marine biomass degradation.</title>
        <authorList>
            <person name="Hagestad O.C."/>
            <person name="Hou L."/>
            <person name="Andersen J.H."/>
            <person name="Hansen E.H."/>
            <person name="Altermark B."/>
            <person name="Li C."/>
            <person name="Kuhnert E."/>
            <person name="Cox R.J."/>
            <person name="Crous P.W."/>
            <person name="Spatafora J.W."/>
            <person name="Lail K."/>
            <person name="Amirebrahimi M."/>
            <person name="Lipzen A."/>
            <person name="Pangilinan J."/>
            <person name="Andreopoulos W."/>
            <person name="Hayes R.D."/>
            <person name="Ng V."/>
            <person name="Grigoriev I.V."/>
            <person name="Jackson S.A."/>
            <person name="Sutton T.D.S."/>
            <person name="Dobson A.D.W."/>
            <person name="Rama T."/>
        </authorList>
    </citation>
    <scope>NUCLEOTIDE SEQUENCE</scope>
    <source>
        <strain evidence="7">TRa3180A</strain>
    </source>
</reference>
<dbReference type="SUPFAM" id="SSF54928">
    <property type="entry name" value="RNA-binding domain, RBD"/>
    <property type="match status" value="1"/>
</dbReference>
<dbReference type="CDD" id="cd12307">
    <property type="entry name" value="RRM_NIFK_like"/>
    <property type="match status" value="1"/>
</dbReference>
<feature type="compositionally biased region" description="Basic and acidic residues" evidence="5">
    <location>
        <begin position="1"/>
        <end position="22"/>
    </location>
</feature>
<feature type="compositionally biased region" description="Basic residues" evidence="5">
    <location>
        <begin position="93"/>
        <end position="106"/>
    </location>
</feature>
<keyword evidence="2 4" id="KW-0694">RNA-binding</keyword>
<gene>
    <name evidence="7" type="ORF">BJ878DRAFT_501261</name>
</gene>
<evidence type="ECO:0000256" key="3">
    <source>
        <dbReference type="ARBA" id="ARBA00023242"/>
    </source>
</evidence>
<evidence type="ECO:0000256" key="5">
    <source>
        <dbReference type="SAM" id="MobiDB-lite"/>
    </source>
</evidence>
<feature type="compositionally biased region" description="Basic residues" evidence="5">
    <location>
        <begin position="450"/>
        <end position="463"/>
    </location>
</feature>
<dbReference type="AlphaFoldDB" id="A0A9P7Z4K9"/>
<keyword evidence="3" id="KW-0539">Nucleus</keyword>
<feature type="compositionally biased region" description="Acidic residues" evidence="5">
    <location>
        <begin position="121"/>
        <end position="132"/>
    </location>
</feature>
<feature type="region of interest" description="Disordered" evidence="5">
    <location>
        <begin position="1"/>
        <end position="66"/>
    </location>
</feature>
<dbReference type="SMART" id="SM00360">
    <property type="entry name" value="RRM"/>
    <property type="match status" value="1"/>
</dbReference>
<dbReference type="OrthoDB" id="21467at2759"/>
<feature type="compositionally biased region" description="Basic and acidic residues" evidence="5">
    <location>
        <begin position="430"/>
        <end position="443"/>
    </location>
</feature>
<feature type="region of interest" description="Disordered" evidence="5">
    <location>
        <begin position="79"/>
        <end position="132"/>
    </location>
</feature>
<dbReference type="Gene3D" id="3.30.70.330">
    <property type="match status" value="1"/>
</dbReference>
<proteinExistence type="predicted"/>
<evidence type="ECO:0000313" key="7">
    <source>
        <dbReference type="EMBL" id="KAG9245479.1"/>
    </source>
</evidence>
<accession>A0A9P7Z4K9</accession>
<dbReference type="Proteomes" id="UP000887226">
    <property type="component" value="Unassembled WGS sequence"/>
</dbReference>
<dbReference type="InterPro" id="IPR000504">
    <property type="entry name" value="RRM_dom"/>
</dbReference>
<evidence type="ECO:0000256" key="4">
    <source>
        <dbReference type="PROSITE-ProRule" id="PRU00176"/>
    </source>
</evidence>
<dbReference type="EMBL" id="MU253845">
    <property type="protein sequence ID" value="KAG9245479.1"/>
    <property type="molecule type" value="Genomic_DNA"/>
</dbReference>
<dbReference type="GO" id="GO:0003723">
    <property type="term" value="F:RNA binding"/>
    <property type="evidence" value="ECO:0007669"/>
    <property type="project" value="UniProtKB-UniRule"/>
</dbReference>
<dbReference type="InterPro" id="IPR035979">
    <property type="entry name" value="RBD_domain_sf"/>
</dbReference>
<keyword evidence="8" id="KW-1185">Reference proteome</keyword>
<feature type="domain" description="RRM" evidence="6">
    <location>
        <begin position="191"/>
        <end position="269"/>
    </location>
</feature>